<keyword evidence="3" id="KW-1185">Reference proteome</keyword>
<feature type="compositionally biased region" description="Basic and acidic residues" evidence="1">
    <location>
        <begin position="197"/>
        <end position="220"/>
    </location>
</feature>
<reference evidence="2 3" key="1">
    <citation type="journal article" date="2022" name="Gigascience">
        <title>A chromosome-level genome assembly and annotation of the desert horned lizard, Phrynosoma platyrhinos, provides insight into chromosomal rearrangements among reptiles.</title>
        <authorList>
            <person name="Koochekian N."/>
            <person name="Ascanio A."/>
            <person name="Farleigh K."/>
            <person name="Card D.C."/>
            <person name="Schield D.R."/>
            <person name="Castoe T.A."/>
            <person name="Jezkova T."/>
        </authorList>
    </citation>
    <scope>NUCLEOTIDE SEQUENCE [LARGE SCALE GENOMIC DNA]</scope>
    <source>
        <strain evidence="2">NK-2021</strain>
    </source>
</reference>
<accession>A0ABQ7TMQ5</accession>
<proteinExistence type="predicted"/>
<name>A0ABQ7TMQ5_PHRPL</name>
<dbReference type="InterPro" id="IPR027685">
    <property type="entry name" value="Shroom_fam"/>
</dbReference>
<feature type="region of interest" description="Disordered" evidence="1">
    <location>
        <begin position="662"/>
        <end position="765"/>
    </location>
</feature>
<feature type="compositionally biased region" description="Basic and acidic residues" evidence="1">
    <location>
        <begin position="798"/>
        <end position="809"/>
    </location>
</feature>
<dbReference type="PANTHER" id="PTHR15012">
    <property type="entry name" value="APICAL PROTEIN/SHROOM-RELATED"/>
    <property type="match status" value="1"/>
</dbReference>
<feature type="region of interest" description="Disordered" evidence="1">
    <location>
        <begin position="420"/>
        <end position="483"/>
    </location>
</feature>
<feature type="region of interest" description="Disordered" evidence="1">
    <location>
        <begin position="608"/>
        <end position="631"/>
    </location>
</feature>
<feature type="compositionally biased region" description="Polar residues" evidence="1">
    <location>
        <begin position="285"/>
        <end position="296"/>
    </location>
</feature>
<dbReference type="PANTHER" id="PTHR15012:SF35">
    <property type="entry name" value="PROTEIN SHROOM4"/>
    <property type="match status" value="1"/>
</dbReference>
<dbReference type="EMBL" id="JAIPUX010000415">
    <property type="protein sequence ID" value="KAH0630737.1"/>
    <property type="molecule type" value="Genomic_DNA"/>
</dbReference>
<feature type="region of interest" description="Disordered" evidence="1">
    <location>
        <begin position="331"/>
        <end position="391"/>
    </location>
</feature>
<feature type="region of interest" description="Disordered" evidence="1">
    <location>
        <begin position="173"/>
        <end position="226"/>
    </location>
</feature>
<feature type="region of interest" description="Disordered" evidence="1">
    <location>
        <begin position="272"/>
        <end position="318"/>
    </location>
</feature>
<organism evidence="2 3">
    <name type="scientific">Phrynosoma platyrhinos</name>
    <name type="common">Desert horned lizard</name>
    <dbReference type="NCBI Taxonomy" id="52577"/>
    <lineage>
        <taxon>Eukaryota</taxon>
        <taxon>Metazoa</taxon>
        <taxon>Chordata</taxon>
        <taxon>Craniata</taxon>
        <taxon>Vertebrata</taxon>
        <taxon>Euteleostomi</taxon>
        <taxon>Lepidosauria</taxon>
        <taxon>Squamata</taxon>
        <taxon>Bifurcata</taxon>
        <taxon>Unidentata</taxon>
        <taxon>Episquamata</taxon>
        <taxon>Toxicofera</taxon>
        <taxon>Iguania</taxon>
        <taxon>Phrynosomatidae</taxon>
        <taxon>Phrynosomatinae</taxon>
        <taxon>Phrynosoma</taxon>
    </lineage>
</organism>
<gene>
    <name evidence="2" type="ORF">JD844_003920</name>
</gene>
<feature type="compositionally biased region" description="Pro residues" evidence="1">
    <location>
        <begin position="676"/>
        <end position="685"/>
    </location>
</feature>
<feature type="region of interest" description="Disordered" evidence="1">
    <location>
        <begin position="22"/>
        <end position="161"/>
    </location>
</feature>
<feature type="region of interest" description="Disordered" evidence="1">
    <location>
        <begin position="866"/>
        <end position="888"/>
    </location>
</feature>
<feature type="compositionally biased region" description="Polar residues" evidence="1">
    <location>
        <begin position="752"/>
        <end position="765"/>
    </location>
</feature>
<feature type="region of interest" description="Disordered" evidence="1">
    <location>
        <begin position="911"/>
        <end position="940"/>
    </location>
</feature>
<feature type="compositionally biased region" description="Low complexity" evidence="1">
    <location>
        <begin position="31"/>
        <end position="45"/>
    </location>
</feature>
<comment type="caution">
    <text evidence="2">The sequence shown here is derived from an EMBL/GenBank/DDBJ whole genome shotgun (WGS) entry which is preliminary data.</text>
</comment>
<feature type="compositionally biased region" description="Polar residues" evidence="1">
    <location>
        <begin position="430"/>
        <end position="462"/>
    </location>
</feature>
<evidence type="ECO:0000256" key="1">
    <source>
        <dbReference type="SAM" id="MobiDB-lite"/>
    </source>
</evidence>
<feature type="region of interest" description="Disordered" evidence="1">
    <location>
        <begin position="778"/>
        <end position="819"/>
    </location>
</feature>
<evidence type="ECO:0000313" key="2">
    <source>
        <dbReference type="EMBL" id="KAH0630737.1"/>
    </source>
</evidence>
<sequence length="971" mass="104233">MESLGPPGHSYCEGSLSPIDQAMYQNKRDSAYSSFSASSNASDSALRPEEGSSTECIQQPDPRYLQTGSEGSDPAAAGSRASSHPPGHHPASYAPAGPFPAAAKAAPSPPQPPVRQDSLKACNPLPEGPKDPPNSKGHWASDTSLSVRSREPQGSAGQGKDCVATEQYYLLSSHSDQSPAMEKRAPSAESLLNEEGEQGHPLEDPGQHLERKDSETDSHHITCPSPWKTGWSGPLGHHRHSAPEHLLAAQLQTLNVAHIQEGPQWTVSPLHVDQKGLRGPKPWMNQDQNGQGSSYQAEELDRCPGAEEGPQHRPHGLERPRSASVELAPALSLQHQHHPPPSGSRDPQVASSGTSALREGGRDAGGSHPAPRKGVLAQHRSAQMRRRSDRFATNLRNEIQWRKAQLQKAKGAAALLCGEEAVQETEEHPSSPSSVDAPSWTSIPKRLATTSPWPDTGQTGSAGSPFPVRVSPGKPTLSAMGSGVPHCIRGTSQCHPASVPTVATRTPGTTAPTAAAQLNTSAWRREGHPGMGGRPSRWMGIEEFPVDEWEPPAINRKTSQSMSELPQHKMGFARASPFWTCFEEAEPEWQPSFCRANSARNLSWDGERPGRVAAVPENPDYEEPRKPPLRGRAYSESHLCAELASGATGRDPREAPLAKVEETLLEPPCVGKKKGPPPPRPPPPNWEKYRPRRTSHNQLLPTNAGPVLLPEDPRGPGQEATRQRSQSLPLEQLWSEAAHLQPLPCASPPCEGTSSSPGAPMEQSSLRYYCHGSPCRTPEWPTPDAIPKGHNPAQEAGAARESRPSDARSPKPPFRLNSEELMRDVAGRDRSLAGVLGPALGRKTAAEVMEDLFSASDCSIWKGKDCSPQTSDAGHFESQEEEKEQFSPLGIEGSLEEASILCGGCWHHSSETPGIPPLPPSHPEQPEEPSAPSAKAGTVHSWAEEHFGECTHGRAKAGESGTTVLLATAQS</sequence>
<evidence type="ECO:0000313" key="3">
    <source>
        <dbReference type="Proteomes" id="UP000826234"/>
    </source>
</evidence>
<feature type="compositionally biased region" description="Basic and acidic residues" evidence="1">
    <location>
        <begin position="299"/>
        <end position="318"/>
    </location>
</feature>
<feature type="compositionally biased region" description="Pro residues" evidence="1">
    <location>
        <begin position="914"/>
        <end position="923"/>
    </location>
</feature>
<feature type="compositionally biased region" description="Low complexity" evidence="1">
    <location>
        <begin position="90"/>
        <end position="106"/>
    </location>
</feature>
<dbReference type="Proteomes" id="UP000826234">
    <property type="component" value="Unassembled WGS sequence"/>
</dbReference>
<protein>
    <submittedName>
        <fullName evidence="2">Uncharacterized protein</fullName>
    </submittedName>
</protein>